<keyword evidence="6 8" id="KW-0472">Membrane</keyword>
<feature type="transmembrane region" description="Helical" evidence="8">
    <location>
        <begin position="144"/>
        <end position="164"/>
    </location>
</feature>
<evidence type="ECO:0000313" key="10">
    <source>
        <dbReference type="EMBL" id="MBS9476911.1"/>
    </source>
</evidence>
<dbReference type="Pfam" id="PF00361">
    <property type="entry name" value="Proton_antipo_M"/>
    <property type="match status" value="1"/>
</dbReference>
<keyword evidence="5 8" id="KW-1133">Transmembrane helix</keyword>
<feature type="transmembrane region" description="Helical" evidence="8">
    <location>
        <begin position="12"/>
        <end position="31"/>
    </location>
</feature>
<feature type="transmembrane region" description="Helical" evidence="8">
    <location>
        <begin position="284"/>
        <end position="303"/>
    </location>
</feature>
<proteinExistence type="inferred from homology"/>
<protein>
    <submittedName>
        <fullName evidence="10">NADH-quinone oxidoreductase subunit J</fullName>
    </submittedName>
</protein>
<feature type="transmembrane region" description="Helical" evidence="8">
    <location>
        <begin position="383"/>
        <end position="402"/>
    </location>
</feature>
<dbReference type="Proteomes" id="UP001166585">
    <property type="component" value="Unassembled WGS sequence"/>
</dbReference>
<keyword evidence="4 7" id="KW-0812">Transmembrane</keyword>
<evidence type="ECO:0000256" key="4">
    <source>
        <dbReference type="ARBA" id="ARBA00022692"/>
    </source>
</evidence>
<feature type="transmembrane region" description="Helical" evidence="8">
    <location>
        <begin position="310"/>
        <end position="330"/>
    </location>
</feature>
<dbReference type="PANTHER" id="PTHR42703">
    <property type="entry name" value="NADH DEHYDROGENASE"/>
    <property type="match status" value="1"/>
</dbReference>
<evidence type="ECO:0000256" key="2">
    <source>
        <dbReference type="ARBA" id="ARBA00005346"/>
    </source>
</evidence>
<evidence type="ECO:0000256" key="3">
    <source>
        <dbReference type="ARBA" id="ARBA00022475"/>
    </source>
</evidence>
<dbReference type="InterPro" id="IPR003918">
    <property type="entry name" value="NADH_UbQ_OxRdtase"/>
</dbReference>
<comment type="similarity">
    <text evidence="2">Belongs to the CPA3 antiporters (TC 2.A.63) subunit D family.</text>
</comment>
<feature type="transmembrane region" description="Helical" evidence="8">
    <location>
        <begin position="252"/>
        <end position="272"/>
    </location>
</feature>
<evidence type="ECO:0000256" key="8">
    <source>
        <dbReference type="SAM" id="Phobius"/>
    </source>
</evidence>
<evidence type="ECO:0000256" key="1">
    <source>
        <dbReference type="ARBA" id="ARBA00004651"/>
    </source>
</evidence>
<evidence type="ECO:0000313" key="11">
    <source>
        <dbReference type="Proteomes" id="UP001166585"/>
    </source>
</evidence>
<feature type="transmembrane region" description="Helical" evidence="8">
    <location>
        <begin position="422"/>
        <end position="445"/>
    </location>
</feature>
<accession>A0ABS5R7N9</accession>
<evidence type="ECO:0000256" key="6">
    <source>
        <dbReference type="ARBA" id="ARBA00023136"/>
    </source>
</evidence>
<feature type="transmembrane region" description="Helical" evidence="8">
    <location>
        <begin position="120"/>
        <end position="138"/>
    </location>
</feature>
<evidence type="ECO:0000256" key="7">
    <source>
        <dbReference type="RuleBase" id="RU000320"/>
    </source>
</evidence>
<dbReference type="InterPro" id="IPR001750">
    <property type="entry name" value="ND/Mrp_TM"/>
</dbReference>
<gene>
    <name evidence="10" type="ORF">KIP89_07310</name>
</gene>
<feature type="transmembrane region" description="Helical" evidence="8">
    <location>
        <begin position="38"/>
        <end position="56"/>
    </location>
</feature>
<comment type="subcellular location">
    <subcellularLocation>
        <location evidence="1">Cell membrane</location>
        <topology evidence="1">Multi-pass membrane protein</topology>
    </subcellularLocation>
    <subcellularLocation>
        <location evidence="7">Membrane</location>
        <topology evidence="7">Multi-pass membrane protein</topology>
    </subcellularLocation>
</comment>
<feature type="transmembrane region" description="Helical" evidence="8">
    <location>
        <begin position="466"/>
        <end position="484"/>
    </location>
</feature>
<comment type="caution">
    <text evidence="10">The sequence shown here is derived from an EMBL/GenBank/DDBJ whole genome shotgun (WGS) entry which is preliminary data.</text>
</comment>
<organism evidence="10 11">
    <name type="scientific">Ancylobacter radicis</name>
    <dbReference type="NCBI Taxonomy" id="2836179"/>
    <lineage>
        <taxon>Bacteria</taxon>
        <taxon>Pseudomonadati</taxon>
        <taxon>Pseudomonadota</taxon>
        <taxon>Alphaproteobacteria</taxon>
        <taxon>Hyphomicrobiales</taxon>
        <taxon>Xanthobacteraceae</taxon>
        <taxon>Ancylobacter</taxon>
    </lineage>
</organism>
<evidence type="ECO:0000259" key="9">
    <source>
        <dbReference type="Pfam" id="PF00361"/>
    </source>
</evidence>
<sequence>MGMATTTGPLLVLAVVVPVIGMLALLVMPFLGIRRPATVALAVVAVGVAIASAIGIDLVRSKEAIVYVVGGWAPPLGLQLRADGLSGVMMAMAALVIAAVALYARPQFDMAEDAPGGRRAFAFWSLLMGLWSALNLVFLGEDLFNLFVALELLTFAAVPLVCLDGKAETIEAALRYLVFALIGSALYLLGTAILYGQYGTLDIGTLHGRASANLATHAAIALMIGGLMAKAALFPLHLWLPPAHAGAPAPASAVLSALVVKAPFFIILRLWFDVLPEPPSEAAARVLALLGAAAILVCSVVALRQRRLKLMIAYSTVAQIGYLFLMFILIEPGVAPWTTIGWTGGMLQLISHALAKAAMFLAAGLIAEALGHDRIADLAGAGRTVPVSVFAFGLAGLSLMGLPPSGGFIAKLLLLNAAILSGAWWVAIVISVGGLLAAAYVARVLKRAMAAPATAIETRAVAREREWPALGLALCAVALGFVPLQPLDMLAIGRGALP</sequence>
<evidence type="ECO:0000256" key="5">
    <source>
        <dbReference type="ARBA" id="ARBA00022989"/>
    </source>
</evidence>
<dbReference type="InterPro" id="IPR050586">
    <property type="entry name" value="CPA3_Na-H_Antiporter_D"/>
</dbReference>
<name>A0ABS5R7N9_9HYPH</name>
<reference evidence="10" key="1">
    <citation type="submission" date="2021-05" db="EMBL/GenBank/DDBJ databases">
        <authorList>
            <person name="Sun Q."/>
            <person name="Inoue M."/>
        </authorList>
    </citation>
    <scope>NUCLEOTIDE SEQUENCE</scope>
    <source>
        <strain evidence="10">VKM B-3255</strain>
    </source>
</reference>
<feature type="domain" description="NADH:quinone oxidoreductase/Mrp antiporter transmembrane" evidence="9">
    <location>
        <begin position="141"/>
        <end position="435"/>
    </location>
</feature>
<keyword evidence="11" id="KW-1185">Reference proteome</keyword>
<dbReference type="PANTHER" id="PTHR42703:SF1">
    <property type="entry name" value="NA(+)_H(+) ANTIPORTER SUBUNIT D1"/>
    <property type="match status" value="1"/>
</dbReference>
<feature type="transmembrane region" description="Helical" evidence="8">
    <location>
        <begin position="218"/>
        <end position="240"/>
    </location>
</feature>
<dbReference type="PRINTS" id="PR01437">
    <property type="entry name" value="NUOXDRDTASE4"/>
</dbReference>
<dbReference type="EMBL" id="JAHCQH010000015">
    <property type="protein sequence ID" value="MBS9476911.1"/>
    <property type="molecule type" value="Genomic_DNA"/>
</dbReference>
<feature type="transmembrane region" description="Helical" evidence="8">
    <location>
        <begin position="350"/>
        <end position="371"/>
    </location>
</feature>
<feature type="transmembrane region" description="Helical" evidence="8">
    <location>
        <begin position="176"/>
        <end position="198"/>
    </location>
</feature>
<feature type="transmembrane region" description="Helical" evidence="8">
    <location>
        <begin position="84"/>
        <end position="104"/>
    </location>
</feature>
<keyword evidence="3" id="KW-1003">Cell membrane</keyword>